<dbReference type="InterPro" id="IPR013783">
    <property type="entry name" value="Ig-like_fold"/>
</dbReference>
<reference evidence="7 8" key="1">
    <citation type="submission" date="2018-11" db="EMBL/GenBank/DDBJ databases">
        <title>Sequencing the genomes of 1000 actinobacteria strains.</title>
        <authorList>
            <person name="Klenk H.-P."/>
        </authorList>
    </citation>
    <scope>NUCLEOTIDE SEQUENCE [LARGE SCALE GENOMIC DNA]</scope>
    <source>
        <strain evidence="7 8">DSM 15700</strain>
    </source>
</reference>
<evidence type="ECO:0000256" key="4">
    <source>
        <dbReference type="RuleBase" id="RU361161"/>
    </source>
</evidence>
<dbReference type="SUPFAM" id="SSF51445">
    <property type="entry name" value="(Trans)glycosidases"/>
    <property type="match status" value="1"/>
</dbReference>
<dbReference type="Pfam" id="PF00933">
    <property type="entry name" value="Glyco_hydro_3"/>
    <property type="match status" value="1"/>
</dbReference>
<dbReference type="InterPro" id="IPR002772">
    <property type="entry name" value="Glyco_hydro_3_C"/>
</dbReference>
<dbReference type="Proteomes" id="UP000280501">
    <property type="component" value="Unassembled WGS sequence"/>
</dbReference>
<dbReference type="Gene3D" id="2.60.40.10">
    <property type="entry name" value="Immunoglobulins"/>
    <property type="match status" value="1"/>
</dbReference>
<accession>A0A3N4YFP7</accession>
<dbReference type="InterPro" id="IPR001764">
    <property type="entry name" value="Glyco_hydro_3_N"/>
</dbReference>
<dbReference type="GO" id="GO:0046556">
    <property type="term" value="F:alpha-L-arabinofuranosidase activity"/>
    <property type="evidence" value="ECO:0007669"/>
    <property type="project" value="TreeGrafter"/>
</dbReference>
<evidence type="ECO:0000313" key="8">
    <source>
        <dbReference type="Proteomes" id="UP000280501"/>
    </source>
</evidence>
<dbReference type="Pfam" id="PF14310">
    <property type="entry name" value="Fn3-like"/>
    <property type="match status" value="1"/>
</dbReference>
<feature type="domain" description="Fibronectin type III-like" evidence="6">
    <location>
        <begin position="675"/>
        <end position="744"/>
    </location>
</feature>
<dbReference type="InterPro" id="IPR036881">
    <property type="entry name" value="Glyco_hydro_3_C_sf"/>
</dbReference>
<proteinExistence type="inferred from homology"/>
<sequence>MTDLEVALPAMPEVSERVHDLLARMTLEEKLAQIVGYWLDQGGNVVAPMQGEMGGGQGSGELAEVTKHGLGHYTRVYGTRPVDPAERAAWLWEEQRRLKRETRLGIPAIVHEECLTGLAAWQAATFPTPLAWGASFDPGLVEEMGRAIGASMSELGVHQGLAPVLDVVRDPRWGRVDECIAEDPYVVGTIGTSYVRGLQDAGVHATLKHFVGYSGSRAGRNHAPVSAGPREIADTYLPPFEMAVLDGDVRSVMNSYTDVDGVPMAANEEYFTTLLREKWGFTGVVVSDYFAVAFLTVMHAVAADRGDAAAQALTAGIDVELPSGDAFLAPLAERIRSGEYDEAYVDRAVRRVLAQKEELGLLEPDAFEGEPPTEIDLDPPGHRDIARRLAEESVVLLANDGVLPLLGADGGTPGRVAVIGPNADRPEALMGCYSFANHVLAHHEQVDIGFEIPSVLEALRGEFPGAELTYTVGCTVEGADTAGFADAVAAAEAADVAVVVVGDQAGLFGRGTVGEGNDSESLELPGVQRELVEALTATGKPVVMVLLTGRPYSIGWALDGTGPRPGAVLQAFFPGEEGGTAVARVVSGRVNPSGRLPVSLPRSTGAQPYAYQHPILGGPSEVTSTDPTPARPFGFGLSYTTFERELVAVDAEVAAGGAFRAVVRVTNTGQVAGADVVQLYGHDVIGSIARPTVQLLGYERVTLGPGETATVTFDVPTQRFAFSDRRMVRIVEPGDVEVWVGASAGDSVVKVVAEGIADTDDARAASENGQPADSAPRADGDGRTDADRGPAMTRRTVRITGAVHEVTASDRRWVTATIANH</sequence>
<dbReference type="Gene3D" id="3.40.50.1700">
    <property type="entry name" value="Glycoside hydrolase family 3 C-terminal domain"/>
    <property type="match status" value="1"/>
</dbReference>
<dbReference type="InterPro" id="IPR036962">
    <property type="entry name" value="Glyco_hydro_3_N_sf"/>
</dbReference>
<feature type="compositionally biased region" description="Basic and acidic residues" evidence="5">
    <location>
        <begin position="776"/>
        <end position="788"/>
    </location>
</feature>
<gene>
    <name evidence="7" type="ORF">EDD34_0201</name>
</gene>
<dbReference type="Gene3D" id="3.20.20.300">
    <property type="entry name" value="Glycoside hydrolase, family 3, N-terminal domain"/>
    <property type="match status" value="1"/>
</dbReference>
<dbReference type="PANTHER" id="PTHR42721">
    <property type="entry name" value="SUGAR HYDROLASE-RELATED"/>
    <property type="match status" value="1"/>
</dbReference>
<dbReference type="GO" id="GO:0045493">
    <property type="term" value="P:xylan catabolic process"/>
    <property type="evidence" value="ECO:0007669"/>
    <property type="project" value="InterPro"/>
</dbReference>
<evidence type="ECO:0000256" key="1">
    <source>
        <dbReference type="ARBA" id="ARBA00005336"/>
    </source>
</evidence>
<keyword evidence="2" id="KW-0732">Signal</keyword>
<dbReference type="InterPro" id="IPR044993">
    <property type="entry name" value="BXL"/>
</dbReference>
<evidence type="ECO:0000256" key="3">
    <source>
        <dbReference type="ARBA" id="ARBA00022801"/>
    </source>
</evidence>
<dbReference type="InterPro" id="IPR017853">
    <property type="entry name" value="GH"/>
</dbReference>
<evidence type="ECO:0000256" key="5">
    <source>
        <dbReference type="SAM" id="MobiDB-lite"/>
    </source>
</evidence>
<dbReference type="PROSITE" id="PS00775">
    <property type="entry name" value="GLYCOSYL_HYDROL_F3"/>
    <property type="match status" value="1"/>
</dbReference>
<dbReference type="Pfam" id="PF01915">
    <property type="entry name" value="Glyco_hydro_3_C"/>
    <property type="match status" value="1"/>
</dbReference>
<keyword evidence="8" id="KW-1185">Reference proteome</keyword>
<evidence type="ECO:0000313" key="7">
    <source>
        <dbReference type="EMBL" id="RPF19643.1"/>
    </source>
</evidence>
<name>A0A3N4YFP7_9MICO</name>
<dbReference type="PRINTS" id="PR00133">
    <property type="entry name" value="GLHYDRLASE3"/>
</dbReference>
<keyword evidence="3 4" id="KW-0378">Hydrolase</keyword>
<organism evidence="7 8">
    <name type="scientific">Myceligenerans xiligouense</name>
    <dbReference type="NCBI Taxonomy" id="253184"/>
    <lineage>
        <taxon>Bacteria</taxon>
        <taxon>Bacillati</taxon>
        <taxon>Actinomycetota</taxon>
        <taxon>Actinomycetes</taxon>
        <taxon>Micrococcales</taxon>
        <taxon>Promicromonosporaceae</taxon>
        <taxon>Myceligenerans</taxon>
    </lineage>
</organism>
<comment type="similarity">
    <text evidence="1 4">Belongs to the glycosyl hydrolase 3 family.</text>
</comment>
<evidence type="ECO:0000256" key="2">
    <source>
        <dbReference type="ARBA" id="ARBA00022729"/>
    </source>
</evidence>
<evidence type="ECO:0000259" key="6">
    <source>
        <dbReference type="SMART" id="SM01217"/>
    </source>
</evidence>
<dbReference type="AlphaFoldDB" id="A0A3N4YFP7"/>
<dbReference type="EMBL" id="RKQZ01000001">
    <property type="protein sequence ID" value="RPF19643.1"/>
    <property type="molecule type" value="Genomic_DNA"/>
</dbReference>
<dbReference type="GO" id="GO:0009044">
    <property type="term" value="F:xylan 1,4-beta-xylosidase activity"/>
    <property type="evidence" value="ECO:0007669"/>
    <property type="project" value="InterPro"/>
</dbReference>
<keyword evidence="4" id="KW-0326">Glycosidase</keyword>
<dbReference type="RefSeq" id="WP_123812917.1">
    <property type="nucleotide sequence ID" value="NZ_RKQZ01000001.1"/>
</dbReference>
<dbReference type="InterPro" id="IPR026891">
    <property type="entry name" value="Fn3-like"/>
</dbReference>
<feature type="region of interest" description="Disordered" evidence="5">
    <location>
        <begin position="760"/>
        <end position="795"/>
    </location>
</feature>
<dbReference type="GO" id="GO:0031222">
    <property type="term" value="P:arabinan catabolic process"/>
    <property type="evidence" value="ECO:0007669"/>
    <property type="project" value="TreeGrafter"/>
</dbReference>
<dbReference type="PANTHER" id="PTHR42721:SF3">
    <property type="entry name" value="BETA-D-XYLOSIDASE 5-RELATED"/>
    <property type="match status" value="1"/>
</dbReference>
<dbReference type="InterPro" id="IPR019800">
    <property type="entry name" value="Glyco_hydro_3_AS"/>
</dbReference>
<comment type="caution">
    <text evidence="7">The sequence shown here is derived from an EMBL/GenBank/DDBJ whole genome shotgun (WGS) entry which is preliminary data.</text>
</comment>
<dbReference type="SMART" id="SM01217">
    <property type="entry name" value="Fn3_like"/>
    <property type="match status" value="1"/>
</dbReference>
<dbReference type="SUPFAM" id="SSF52279">
    <property type="entry name" value="Beta-D-glucan exohydrolase, C-terminal domain"/>
    <property type="match status" value="1"/>
</dbReference>
<dbReference type="OrthoDB" id="3187562at2"/>
<protein>
    <submittedName>
        <fullName evidence="7">Beta-glucosidase</fullName>
    </submittedName>
</protein>